<feature type="active site" description="Proton donor" evidence="2">
    <location>
        <position position="68"/>
    </location>
</feature>
<sequence>MNTDPASKTAGPQAETDRRSPGPNEESRPRIFAAVPVGEQAAAVLAEWIESAYGAESFRRRTDPRDVHFTLKFLGDVEKDRIPAIEAALREAFRRETPFALTLNGAGTFGLPEAPRVLFAEPDEGSAALSRLAAAAEAALAPLGFAPEKRSFRAHATLARKYAAGRRPFEPSLLETAPAVSAGIADRAVLYRTHMHRRPMYERIAEFPLGEG</sequence>
<dbReference type="EMBL" id="JAAFGS010000002">
    <property type="protein sequence ID" value="NGZ74841.1"/>
    <property type="molecule type" value="Genomic_DNA"/>
</dbReference>
<comment type="caution">
    <text evidence="4">The sequence shown here is derived from an EMBL/GenBank/DDBJ whole genome shotgun (WGS) entry which is preliminary data.</text>
</comment>
<evidence type="ECO:0000256" key="2">
    <source>
        <dbReference type="HAMAP-Rule" id="MF_01940"/>
    </source>
</evidence>
<keyword evidence="5" id="KW-1185">Reference proteome</keyword>
<evidence type="ECO:0000256" key="1">
    <source>
        <dbReference type="ARBA" id="ARBA00022801"/>
    </source>
</evidence>
<gene>
    <name evidence="4" type="primary">thpR</name>
    <name evidence="4" type="ORF">GYN08_05870</name>
</gene>
<reference evidence="4 5" key="1">
    <citation type="submission" date="2020-01" db="EMBL/GenBank/DDBJ databases">
        <title>Polyphasic characterisation and genomic insights into a novel alkali tolerant bacterium VR-M41.</title>
        <authorList>
            <person name="Vemuluri V.R."/>
        </authorList>
    </citation>
    <scope>NUCLEOTIDE SEQUENCE [LARGE SCALE GENOMIC DNA]</scope>
    <source>
        <strain evidence="4 5">VR-M41</strain>
    </source>
</reference>
<keyword evidence="1 2" id="KW-0378">Hydrolase</keyword>
<dbReference type="Pfam" id="PF13563">
    <property type="entry name" value="2_5_RNA_ligase2"/>
    <property type="match status" value="1"/>
</dbReference>
<name>A0ABX0F1J6_9BACL</name>
<feature type="short sequence motif" description="HXTX 1" evidence="2">
    <location>
        <begin position="68"/>
        <end position="71"/>
    </location>
</feature>
<dbReference type="PANTHER" id="PTHR35561:SF1">
    <property type="entry name" value="RNA 2',3'-CYCLIC PHOSPHODIESTERASE"/>
    <property type="match status" value="1"/>
</dbReference>
<feature type="short sequence motif" description="HXTX 2" evidence="2">
    <location>
        <begin position="155"/>
        <end position="158"/>
    </location>
</feature>
<dbReference type="HAMAP" id="MF_01940">
    <property type="entry name" value="RNA_CPDase"/>
    <property type="match status" value="1"/>
</dbReference>
<feature type="active site" description="Proton acceptor" evidence="2">
    <location>
        <position position="155"/>
    </location>
</feature>
<comment type="catalytic activity">
    <reaction evidence="2">
        <text>a 3'-end 2',3'-cyclophospho-ribonucleotide-RNA + H2O = a 3'-end 2'-phospho-ribonucleotide-RNA + H(+)</text>
        <dbReference type="Rhea" id="RHEA:11828"/>
        <dbReference type="Rhea" id="RHEA-COMP:10464"/>
        <dbReference type="Rhea" id="RHEA-COMP:17353"/>
        <dbReference type="ChEBI" id="CHEBI:15377"/>
        <dbReference type="ChEBI" id="CHEBI:15378"/>
        <dbReference type="ChEBI" id="CHEBI:83064"/>
        <dbReference type="ChEBI" id="CHEBI:173113"/>
        <dbReference type="EC" id="3.1.4.58"/>
    </reaction>
</comment>
<dbReference type="SUPFAM" id="SSF55144">
    <property type="entry name" value="LigT-like"/>
    <property type="match status" value="1"/>
</dbReference>
<feature type="region of interest" description="Disordered" evidence="3">
    <location>
        <begin position="1"/>
        <end position="29"/>
    </location>
</feature>
<dbReference type="Gene3D" id="3.90.1140.10">
    <property type="entry name" value="Cyclic phosphodiesterase"/>
    <property type="match status" value="1"/>
</dbReference>
<evidence type="ECO:0000313" key="5">
    <source>
        <dbReference type="Proteomes" id="UP000800303"/>
    </source>
</evidence>
<dbReference type="InterPro" id="IPR009097">
    <property type="entry name" value="Cyclic_Pdiesterase"/>
</dbReference>
<organism evidence="4 5">
    <name type="scientific">Saccharibacillus alkalitolerans</name>
    <dbReference type="NCBI Taxonomy" id="2705290"/>
    <lineage>
        <taxon>Bacteria</taxon>
        <taxon>Bacillati</taxon>
        <taxon>Bacillota</taxon>
        <taxon>Bacilli</taxon>
        <taxon>Bacillales</taxon>
        <taxon>Paenibacillaceae</taxon>
        <taxon>Saccharibacillus</taxon>
    </lineage>
</organism>
<dbReference type="RefSeq" id="WP_166273176.1">
    <property type="nucleotide sequence ID" value="NZ_JAAFGS010000002.1"/>
</dbReference>
<dbReference type="Proteomes" id="UP000800303">
    <property type="component" value="Unassembled WGS sequence"/>
</dbReference>
<protein>
    <recommendedName>
        <fullName evidence="2">RNA 2',3'-cyclic phosphodiesterase</fullName>
        <shortName evidence="2">RNA 2',3'-CPDase</shortName>
        <ecNumber evidence="2">3.1.4.58</ecNumber>
    </recommendedName>
</protein>
<dbReference type="EC" id="3.1.4.58" evidence="2"/>
<accession>A0ABX0F1J6</accession>
<proteinExistence type="inferred from homology"/>
<comment type="similarity">
    <text evidence="2">Belongs to the 2H phosphoesterase superfamily. ThpR family.</text>
</comment>
<dbReference type="NCBIfam" id="TIGR02258">
    <property type="entry name" value="2_5_ligase"/>
    <property type="match status" value="1"/>
</dbReference>
<feature type="compositionally biased region" description="Basic and acidic residues" evidence="3">
    <location>
        <begin position="15"/>
        <end position="29"/>
    </location>
</feature>
<dbReference type="PANTHER" id="PTHR35561">
    <property type="entry name" value="RNA 2',3'-CYCLIC PHOSPHODIESTERASE"/>
    <property type="match status" value="1"/>
</dbReference>
<dbReference type="InterPro" id="IPR004175">
    <property type="entry name" value="RNA_CPDase"/>
</dbReference>
<evidence type="ECO:0000256" key="3">
    <source>
        <dbReference type="SAM" id="MobiDB-lite"/>
    </source>
</evidence>
<evidence type="ECO:0000313" key="4">
    <source>
        <dbReference type="EMBL" id="NGZ74841.1"/>
    </source>
</evidence>
<comment type="function">
    <text evidence="2">Hydrolyzes RNA 2',3'-cyclic phosphodiester to an RNA 2'-phosphomonoester.</text>
</comment>